<keyword evidence="2" id="KW-1185">Reference proteome</keyword>
<proteinExistence type="predicted"/>
<dbReference type="Gene3D" id="1.10.10.1130">
    <property type="entry name" value="Uncharacterised protein PF10982, DUF2789"/>
    <property type="match status" value="1"/>
</dbReference>
<dbReference type="Pfam" id="PF10982">
    <property type="entry name" value="DUF2789"/>
    <property type="match status" value="1"/>
</dbReference>
<dbReference type="EMBL" id="BSYJ01000003">
    <property type="protein sequence ID" value="GMG87212.1"/>
    <property type="molecule type" value="Genomic_DNA"/>
</dbReference>
<comment type="caution">
    <text evidence="1">The sequence shown here is derived from an EMBL/GenBank/DDBJ whole genome shotgun (WGS) entry which is preliminary data.</text>
</comment>
<name>A0ABQ6LYQ0_9GAMM</name>
<evidence type="ECO:0000313" key="1">
    <source>
        <dbReference type="EMBL" id="GMG87212.1"/>
    </source>
</evidence>
<organism evidence="1 2">
    <name type="scientific">Biformimicrobium ophioploci</name>
    <dbReference type="NCBI Taxonomy" id="3036711"/>
    <lineage>
        <taxon>Bacteria</taxon>
        <taxon>Pseudomonadati</taxon>
        <taxon>Pseudomonadota</taxon>
        <taxon>Gammaproteobacteria</taxon>
        <taxon>Cellvibrionales</taxon>
        <taxon>Microbulbiferaceae</taxon>
        <taxon>Biformimicrobium</taxon>
    </lineage>
</organism>
<protein>
    <submittedName>
        <fullName evidence="1">DUF2789 domain-containing protein</fullName>
    </submittedName>
</protein>
<accession>A0ABQ6LYQ0</accession>
<dbReference type="InterPro" id="IPR038086">
    <property type="entry name" value="DUF2789_sf"/>
</dbReference>
<dbReference type="Proteomes" id="UP001224392">
    <property type="component" value="Unassembled WGS sequence"/>
</dbReference>
<sequence length="76" mass="8658">MEPSQHTINELFSQLGLGSEDGDIDAFIDAHQLKSSDSLLRAEFWSDSQRSFLQEALESDSDWCEVVDQLDARLRQ</sequence>
<reference evidence="1 2" key="1">
    <citation type="submission" date="2023-04" db="EMBL/GenBank/DDBJ databases">
        <title>Marinobulbifer ophiurae gen. nov., sp. Nov., isolate from tissue of brittle star Ophioplocus japonicus.</title>
        <authorList>
            <person name="Kawano K."/>
            <person name="Sawayama S."/>
            <person name="Nakagawa S."/>
        </authorList>
    </citation>
    <scope>NUCLEOTIDE SEQUENCE [LARGE SCALE GENOMIC DNA]</scope>
    <source>
        <strain evidence="1 2">NKW57</strain>
    </source>
</reference>
<dbReference type="InterPro" id="IPR021250">
    <property type="entry name" value="DUF2789"/>
</dbReference>
<dbReference type="RefSeq" id="WP_285763849.1">
    <property type="nucleotide sequence ID" value="NZ_BSYJ01000003.1"/>
</dbReference>
<evidence type="ECO:0000313" key="2">
    <source>
        <dbReference type="Proteomes" id="UP001224392"/>
    </source>
</evidence>
<gene>
    <name evidence="1" type="ORF">MNKW57_15330</name>
</gene>